<proteinExistence type="predicted"/>
<gene>
    <name evidence="1" type="ORF">MAPG_10811</name>
</gene>
<organism evidence="1">
    <name type="scientific">Magnaporthiopsis poae (strain ATCC 64411 / 73-15)</name>
    <name type="common">Kentucky bluegrass fungus</name>
    <name type="synonym">Magnaporthe poae</name>
    <dbReference type="NCBI Taxonomy" id="644358"/>
    <lineage>
        <taxon>Eukaryota</taxon>
        <taxon>Fungi</taxon>
        <taxon>Dikarya</taxon>
        <taxon>Ascomycota</taxon>
        <taxon>Pezizomycotina</taxon>
        <taxon>Sordariomycetes</taxon>
        <taxon>Sordariomycetidae</taxon>
        <taxon>Magnaporthales</taxon>
        <taxon>Magnaporthaceae</taxon>
        <taxon>Magnaporthiopsis</taxon>
    </lineage>
</organism>
<dbReference type="OrthoDB" id="194358at2759"/>
<sequence length="246" mass="28173">MRLLNVNSRELHEFNGDKIPPYAVFSHVGDGESEVTYLEWQRVSKHVRAEKLRLNCDADLVQDSKAIQEKAGFQKVLNFIEALAKVYPRIEWAHMHNVCVDRTSSAEVDEAVNSSYGWCQRADTCLAFLDDVPIDLWPIKANPVEFSEARWFRRSWALVELVAPPEVRFFDCKFNSISTRRELSDVLHKITKVDERFLVSGGTVSNPKSVSAAHRIAWAARRESSRPEDTAYCLMGLLDVHMTPMY</sequence>
<reference evidence="1" key="1">
    <citation type="submission" date="2010-05" db="EMBL/GenBank/DDBJ databases">
        <title>The Genome Sequence of Magnaporthe poae strain ATCC 64411.</title>
        <authorList>
            <consortium name="The Broad Institute Genome Sequencing Platform"/>
            <consortium name="Broad Institute Genome Sequencing Center for Infectious Disease"/>
            <person name="Ma L.-J."/>
            <person name="Dead R."/>
            <person name="Young S."/>
            <person name="Zeng Q."/>
            <person name="Koehrsen M."/>
            <person name="Alvarado L."/>
            <person name="Berlin A."/>
            <person name="Chapman S.B."/>
            <person name="Chen Z."/>
            <person name="Freedman E."/>
            <person name="Gellesch M."/>
            <person name="Goldberg J."/>
            <person name="Griggs A."/>
            <person name="Gujja S."/>
            <person name="Heilman E.R."/>
            <person name="Heiman D."/>
            <person name="Hepburn T."/>
            <person name="Howarth C."/>
            <person name="Jen D."/>
            <person name="Larson L."/>
            <person name="Mehta T."/>
            <person name="Neiman D."/>
            <person name="Pearson M."/>
            <person name="Roberts A."/>
            <person name="Saif S."/>
            <person name="Shea T."/>
            <person name="Shenoy N."/>
            <person name="Sisk P."/>
            <person name="Stolte C."/>
            <person name="Sykes S."/>
            <person name="Walk T."/>
            <person name="White J."/>
            <person name="Yandava C."/>
            <person name="Haas B."/>
            <person name="Nusbaum C."/>
            <person name="Birren B."/>
        </authorList>
    </citation>
    <scope>NUCLEOTIDE SEQUENCE</scope>
    <source>
        <strain evidence="1">ATCC 64411</strain>
    </source>
</reference>
<dbReference type="PANTHER" id="PTHR10622">
    <property type="entry name" value="HET DOMAIN-CONTAINING PROTEIN"/>
    <property type="match status" value="1"/>
</dbReference>
<name>A0A0H2U7H4_MAGP6</name>
<dbReference type="PANTHER" id="PTHR10622:SF12">
    <property type="entry name" value="HET DOMAIN-CONTAINING PROTEIN"/>
    <property type="match status" value="1"/>
</dbReference>
<dbReference type="VEuPathDB" id="FungiDB:MAPG_10811"/>
<evidence type="ECO:0008006" key="2">
    <source>
        <dbReference type="Google" id="ProtNLM"/>
    </source>
</evidence>
<accession>A0A0H2U7H4</accession>
<dbReference type="AlphaFoldDB" id="A0A0H2U7H4"/>
<reference evidence="1" key="2">
    <citation type="submission" date="2011-03" db="EMBL/GenBank/DDBJ databases">
        <title>Annotation of Magnaporthe poae ATCC 64411.</title>
        <authorList>
            <person name="Ma L.-J."/>
            <person name="Dead R."/>
            <person name="Young S.K."/>
            <person name="Zeng Q."/>
            <person name="Gargeya S."/>
            <person name="Fitzgerald M."/>
            <person name="Haas B."/>
            <person name="Abouelleil A."/>
            <person name="Alvarado L."/>
            <person name="Arachchi H.M."/>
            <person name="Berlin A."/>
            <person name="Brown A."/>
            <person name="Chapman S.B."/>
            <person name="Chen Z."/>
            <person name="Dunbar C."/>
            <person name="Freedman E."/>
            <person name="Gearin G."/>
            <person name="Gellesch M."/>
            <person name="Goldberg J."/>
            <person name="Griggs A."/>
            <person name="Gujja S."/>
            <person name="Heiman D."/>
            <person name="Howarth C."/>
            <person name="Larson L."/>
            <person name="Lui A."/>
            <person name="MacDonald P.J.P."/>
            <person name="Mehta T."/>
            <person name="Montmayeur A."/>
            <person name="Murphy C."/>
            <person name="Neiman D."/>
            <person name="Pearson M."/>
            <person name="Priest M."/>
            <person name="Roberts A."/>
            <person name="Saif S."/>
            <person name="Shea T."/>
            <person name="Shenoy N."/>
            <person name="Sisk P."/>
            <person name="Stolte C."/>
            <person name="Sykes S."/>
            <person name="Yandava C."/>
            <person name="Wortman J."/>
            <person name="Nusbaum C."/>
            <person name="Birren B."/>
        </authorList>
    </citation>
    <scope>NUCLEOTIDE SEQUENCE</scope>
    <source>
        <strain evidence="1">ATCC 64411</strain>
    </source>
</reference>
<feature type="non-terminal residue" evidence="1">
    <location>
        <position position="246"/>
    </location>
</feature>
<protein>
    <recommendedName>
        <fullName evidence="2">Heterokaryon incompatibility domain-containing protein</fullName>
    </recommendedName>
</protein>
<evidence type="ECO:0000313" key="1">
    <source>
        <dbReference type="EMBL" id="KLU91862.1"/>
    </source>
</evidence>
<dbReference type="EMBL" id="GL876978">
    <property type="protein sequence ID" value="KLU91862.1"/>
    <property type="molecule type" value="Genomic_DNA"/>
</dbReference>